<dbReference type="Proteomes" id="UP000319257">
    <property type="component" value="Unassembled WGS sequence"/>
</dbReference>
<dbReference type="PANTHER" id="PTHR43333:SF1">
    <property type="entry name" value="D-ISOMER SPECIFIC 2-HYDROXYACID DEHYDROGENASE NAD-BINDING DOMAIN-CONTAINING PROTEIN"/>
    <property type="match status" value="1"/>
</dbReference>
<dbReference type="CDD" id="cd12163">
    <property type="entry name" value="2-Hacid_dh_5"/>
    <property type="match status" value="1"/>
</dbReference>
<feature type="region of interest" description="Disordered" evidence="3">
    <location>
        <begin position="363"/>
        <end position="429"/>
    </location>
</feature>
<dbReference type="InParanoid" id="A0A507B6L3"/>
<evidence type="ECO:0000259" key="4">
    <source>
        <dbReference type="Pfam" id="PF02826"/>
    </source>
</evidence>
<dbReference type="InterPro" id="IPR036291">
    <property type="entry name" value="NAD(P)-bd_dom_sf"/>
</dbReference>
<dbReference type="GeneID" id="41968295"/>
<evidence type="ECO:0000313" key="6">
    <source>
        <dbReference type="Proteomes" id="UP000319257"/>
    </source>
</evidence>
<dbReference type="Pfam" id="PF02826">
    <property type="entry name" value="2-Hacid_dh_C"/>
    <property type="match status" value="2"/>
</dbReference>
<feature type="domain" description="D-isomer specific 2-hydroxyacid dehydrogenase NAD-binding" evidence="4">
    <location>
        <begin position="121"/>
        <end position="192"/>
    </location>
</feature>
<proteinExistence type="predicted"/>
<sequence length="512" mass="56916">MSQPQKDVLLILMPYIPIEEFREILDTVSPGIKVVPIGNKVYDKTLPEDVDKELLKSATAMLSWNIFPTREQAPNLKYVQLTSAGCNQVQGLPLFEDHDEVNFCTANGTHGPQIAEWVFSTFLAHQHRLPAYLDDQKIGQWTMPESDVDTEDAVGLRAGILGYGSIGRQCARVARAFGMDVHAYTLHERPTPESRRDEAFCEPGLGDPEGAFPSRWFHGADQVDEFLAGLDLLVITLPLTSKTEGLIGARQFRAMSARRAFVSNIGRGAIVRTDDLVAALNEGLIRGAALDVTEPEPLPRDHPLWKAKNVIITPHVSGNSNHYSQRLLKIMKANFERMRDGKPLINKIDKGLGYEFFSMEPEGSLTQRGNYPFEKESQQEEQEEGDVGDDDEEDGSTEYESIDDGEVKMAGKADKPDKQYQKRTAGPQMPTMIVPAAFQEIDEPAPANEPVVLHDGPAKTTDDPPANEDPPASDVPPANKSQIFLESESTQLHKCLHTWILTSTVPRFTYRI</sequence>
<dbReference type="PROSITE" id="PS00065">
    <property type="entry name" value="D_2_HYDROXYACID_DH_1"/>
    <property type="match status" value="1"/>
</dbReference>
<feature type="region of interest" description="Disordered" evidence="3">
    <location>
        <begin position="445"/>
        <end position="480"/>
    </location>
</feature>
<protein>
    <recommendedName>
        <fullName evidence="4">D-isomer specific 2-hydroxyacid dehydrogenase NAD-binding domain-containing protein</fullName>
    </recommendedName>
</protein>
<dbReference type="OrthoDB" id="298012at2759"/>
<name>A0A507B6L3_9PEZI</name>
<evidence type="ECO:0000256" key="1">
    <source>
        <dbReference type="ARBA" id="ARBA00023002"/>
    </source>
</evidence>
<feature type="compositionally biased region" description="Acidic residues" evidence="3">
    <location>
        <begin position="379"/>
        <end position="404"/>
    </location>
</feature>
<dbReference type="STRING" id="1093900.A0A507B6L3"/>
<keyword evidence="1" id="KW-0560">Oxidoreductase</keyword>
<feature type="domain" description="D-isomer specific 2-hydroxyacid dehydrogenase NAD-binding" evidence="4">
    <location>
        <begin position="221"/>
        <end position="317"/>
    </location>
</feature>
<dbReference type="AlphaFoldDB" id="A0A507B6L3"/>
<organism evidence="5 6">
    <name type="scientific">Thyridium curvatum</name>
    <dbReference type="NCBI Taxonomy" id="1093900"/>
    <lineage>
        <taxon>Eukaryota</taxon>
        <taxon>Fungi</taxon>
        <taxon>Dikarya</taxon>
        <taxon>Ascomycota</taxon>
        <taxon>Pezizomycotina</taxon>
        <taxon>Sordariomycetes</taxon>
        <taxon>Sordariomycetidae</taxon>
        <taxon>Thyridiales</taxon>
        <taxon>Thyridiaceae</taxon>
        <taxon>Thyridium</taxon>
    </lineage>
</organism>
<evidence type="ECO:0000256" key="2">
    <source>
        <dbReference type="ARBA" id="ARBA00023027"/>
    </source>
</evidence>
<dbReference type="InterPro" id="IPR029752">
    <property type="entry name" value="D-isomer_DH_CS1"/>
</dbReference>
<accession>A0A507B6L3</accession>
<dbReference type="RefSeq" id="XP_030994382.1">
    <property type="nucleotide sequence ID" value="XM_031143349.1"/>
</dbReference>
<dbReference type="GO" id="GO:0051287">
    <property type="term" value="F:NAD binding"/>
    <property type="evidence" value="ECO:0007669"/>
    <property type="project" value="InterPro"/>
</dbReference>
<dbReference type="SUPFAM" id="SSF51735">
    <property type="entry name" value="NAD(P)-binding Rossmann-fold domains"/>
    <property type="match status" value="1"/>
</dbReference>
<dbReference type="Gene3D" id="3.40.50.720">
    <property type="entry name" value="NAD(P)-binding Rossmann-like Domain"/>
    <property type="match status" value="2"/>
</dbReference>
<feature type="compositionally biased region" description="Basic and acidic residues" evidence="3">
    <location>
        <begin position="405"/>
        <end position="420"/>
    </location>
</feature>
<keyword evidence="6" id="KW-1185">Reference proteome</keyword>
<dbReference type="PANTHER" id="PTHR43333">
    <property type="entry name" value="2-HACID_DH_C DOMAIN-CONTAINING PROTEIN"/>
    <property type="match status" value="1"/>
</dbReference>
<evidence type="ECO:0000313" key="5">
    <source>
        <dbReference type="EMBL" id="TPX12671.1"/>
    </source>
</evidence>
<dbReference type="EMBL" id="SKBQ01000003">
    <property type="protein sequence ID" value="TPX12671.1"/>
    <property type="molecule type" value="Genomic_DNA"/>
</dbReference>
<dbReference type="GO" id="GO:0016491">
    <property type="term" value="F:oxidoreductase activity"/>
    <property type="evidence" value="ECO:0007669"/>
    <property type="project" value="UniProtKB-KW"/>
</dbReference>
<reference evidence="5 6" key="1">
    <citation type="submission" date="2019-06" db="EMBL/GenBank/DDBJ databases">
        <title>Draft genome sequence of the filamentous fungus Phialemoniopsis curvata isolated from diesel fuel.</title>
        <authorList>
            <person name="Varaljay V.A."/>
            <person name="Lyon W.J."/>
            <person name="Crouch A.L."/>
            <person name="Drake C.E."/>
            <person name="Hollomon J.M."/>
            <person name="Nadeau L.J."/>
            <person name="Nunn H.S."/>
            <person name="Stevenson B.S."/>
            <person name="Bojanowski C.L."/>
            <person name="Crookes-Goodson W.J."/>
        </authorList>
    </citation>
    <scope>NUCLEOTIDE SEQUENCE [LARGE SCALE GENOMIC DNA]</scope>
    <source>
        <strain evidence="5 6">D216</strain>
    </source>
</reference>
<dbReference type="InterPro" id="IPR006140">
    <property type="entry name" value="D-isomer_DH_NAD-bd"/>
</dbReference>
<comment type="caution">
    <text evidence="5">The sequence shown here is derived from an EMBL/GenBank/DDBJ whole genome shotgun (WGS) entry which is preliminary data.</text>
</comment>
<evidence type="ECO:0000256" key="3">
    <source>
        <dbReference type="SAM" id="MobiDB-lite"/>
    </source>
</evidence>
<gene>
    <name evidence="5" type="ORF">E0L32_000848</name>
</gene>
<keyword evidence="2" id="KW-0520">NAD</keyword>